<accession>A0A8H7KG69</accession>
<name>A0A8H7KG69_AGABI</name>
<proteinExistence type="predicted"/>
<evidence type="ECO:0000313" key="2">
    <source>
        <dbReference type="Proteomes" id="UP000629468"/>
    </source>
</evidence>
<gene>
    <name evidence="1" type="ORF">Agabi119p4_6060</name>
</gene>
<sequence length="126" mass="14350">MHQEVHARINVNTTGLPSLLPPYPDYPLPEYRANRLSLTKTGYSLQSHAPLSNNLLQWSSSWFVCPSSRYELGDKEPLSDSDGFLIYIIWRMITTRLRQMMVAMDGKAAPFCDVSIYAPSRLRSSL</sequence>
<dbReference type="AlphaFoldDB" id="A0A8H7KG69"/>
<comment type="caution">
    <text evidence="1">The sequence shown here is derived from an EMBL/GenBank/DDBJ whole genome shotgun (WGS) entry which is preliminary data.</text>
</comment>
<evidence type="ECO:0000313" key="1">
    <source>
        <dbReference type="EMBL" id="KAF7771749.1"/>
    </source>
</evidence>
<reference evidence="1 2" key="1">
    <citation type="journal article" name="Sci. Rep.">
        <title>Telomere-to-telomere assembled and centromere annotated genomes of the two main subspecies of the button mushroom Agaricus bisporus reveal especially polymorphic chromosome ends.</title>
        <authorList>
            <person name="Sonnenberg A.S.M."/>
            <person name="Sedaghat-Telgerd N."/>
            <person name="Lavrijssen B."/>
            <person name="Ohm R.A."/>
            <person name="Hendrickx P.M."/>
            <person name="Scholtmeijer K."/>
            <person name="Baars J.J.P."/>
            <person name="van Peer A."/>
        </authorList>
    </citation>
    <scope>NUCLEOTIDE SEQUENCE [LARGE SCALE GENOMIC DNA]</scope>
    <source>
        <strain evidence="1 2">H119_p4</strain>
    </source>
</reference>
<dbReference type="Proteomes" id="UP000629468">
    <property type="component" value="Unassembled WGS sequence"/>
</dbReference>
<protein>
    <submittedName>
        <fullName evidence="1">Uncharacterized protein</fullName>
    </submittedName>
</protein>
<dbReference type="EMBL" id="JABXXO010000008">
    <property type="protein sequence ID" value="KAF7771749.1"/>
    <property type="molecule type" value="Genomic_DNA"/>
</dbReference>
<organism evidence="1 2">
    <name type="scientific">Agaricus bisporus var. burnettii</name>
    <dbReference type="NCBI Taxonomy" id="192524"/>
    <lineage>
        <taxon>Eukaryota</taxon>
        <taxon>Fungi</taxon>
        <taxon>Dikarya</taxon>
        <taxon>Basidiomycota</taxon>
        <taxon>Agaricomycotina</taxon>
        <taxon>Agaricomycetes</taxon>
        <taxon>Agaricomycetidae</taxon>
        <taxon>Agaricales</taxon>
        <taxon>Agaricineae</taxon>
        <taxon>Agaricaceae</taxon>
        <taxon>Agaricus</taxon>
    </lineage>
</organism>